<feature type="transmembrane region" description="Helical" evidence="7">
    <location>
        <begin position="203"/>
        <end position="222"/>
    </location>
</feature>
<evidence type="ECO:0000256" key="1">
    <source>
        <dbReference type="ARBA" id="ARBA00004141"/>
    </source>
</evidence>
<evidence type="ECO:0000256" key="5">
    <source>
        <dbReference type="ARBA" id="ARBA00023136"/>
    </source>
</evidence>
<feature type="transmembrane region" description="Helical" evidence="7">
    <location>
        <begin position="566"/>
        <end position="584"/>
    </location>
</feature>
<evidence type="ECO:0000256" key="2">
    <source>
        <dbReference type="ARBA" id="ARBA00022448"/>
    </source>
</evidence>
<protein>
    <recommendedName>
        <fullName evidence="8">Major facilitator superfamily (MFS) profile domain-containing protein</fullName>
    </recommendedName>
</protein>
<keyword evidence="3 7" id="KW-0812">Transmembrane</keyword>
<gene>
    <name evidence="9" type="ORF">PENSTE_c003G03629</name>
</gene>
<dbReference type="Proteomes" id="UP000191285">
    <property type="component" value="Unassembled WGS sequence"/>
</dbReference>
<dbReference type="SUPFAM" id="SSF103473">
    <property type="entry name" value="MFS general substrate transporter"/>
    <property type="match status" value="2"/>
</dbReference>
<dbReference type="OrthoDB" id="4161376at2759"/>
<dbReference type="GO" id="GO:0022857">
    <property type="term" value="F:transmembrane transporter activity"/>
    <property type="evidence" value="ECO:0007669"/>
    <property type="project" value="InterPro"/>
</dbReference>
<organism evidence="9 10">
    <name type="scientific">Penicillium steckii</name>
    <dbReference type="NCBI Taxonomy" id="303698"/>
    <lineage>
        <taxon>Eukaryota</taxon>
        <taxon>Fungi</taxon>
        <taxon>Dikarya</taxon>
        <taxon>Ascomycota</taxon>
        <taxon>Pezizomycotina</taxon>
        <taxon>Eurotiomycetes</taxon>
        <taxon>Eurotiomycetidae</taxon>
        <taxon>Eurotiales</taxon>
        <taxon>Aspergillaceae</taxon>
        <taxon>Penicillium</taxon>
    </lineage>
</organism>
<evidence type="ECO:0000256" key="4">
    <source>
        <dbReference type="ARBA" id="ARBA00022989"/>
    </source>
</evidence>
<dbReference type="PANTHER" id="PTHR23501:SF109">
    <property type="entry name" value="MAJOR FACILITATOR SUPERFAMILY (MFS) PROFILE DOMAIN-CONTAINING PROTEIN-RELATED"/>
    <property type="match status" value="1"/>
</dbReference>
<feature type="region of interest" description="Disordered" evidence="6">
    <location>
        <begin position="39"/>
        <end position="59"/>
    </location>
</feature>
<comment type="subcellular location">
    <subcellularLocation>
        <location evidence="1">Membrane</location>
        <topology evidence="1">Multi-pass membrane protein</topology>
    </subcellularLocation>
</comment>
<keyword evidence="5 7" id="KW-0472">Membrane</keyword>
<dbReference type="PROSITE" id="PS50850">
    <property type="entry name" value="MFS"/>
    <property type="match status" value="1"/>
</dbReference>
<dbReference type="AlphaFoldDB" id="A0A1V6TPX7"/>
<dbReference type="EMBL" id="MLKD01000003">
    <property type="protein sequence ID" value="OQE28341.1"/>
    <property type="molecule type" value="Genomic_DNA"/>
</dbReference>
<sequence>MRQGTHGNDGSDITLNAHVLQISQISLFIFQTTISMKRSSEMGDEKAEPQRRDDIEEHARVDKPVNPTYPSLTNWKFVMVIIGLGMAFVGSQVQPLLFAAITPLVSASFNATGLLIWFFTTGIVSGGVIAPVSGILADLFGRKQIILAGVACSMIGMIVCATTPKAAGYIAGQALGGIGTAVQELMAITAITEIVPIKYRGYYTSMVVAAFLPFAPATLYGQLIAKANWRYCACMIAIWNSLTLAIIFLFYSPPPRPNTANLALGQKLKQVDFVGLFLMSSGTVLFLVGFNWGGQAYPWHSARVIAFLTVGLALGVLFFLYEIFLAPHPMFPRRLLKHPRTFVSLMLVILFSGINFISILVFWVLEAVSIYNSDRTELGIRTLPFGFCIWGGGIISAIMVSLFKGHVRWVMTFFCIMQATAISCMVAVDDHNIKTVWAPLVFSLVAVGGVLIPNQLIMTVICPDDLIGTGTCLTVCLRNIGQVIGTSVFYTQFVSILTRETYRYVVPAAMKAGITDTRLLQSMMPALLSIPWKQWVLNVSALSTPEKLNLLHDATIKAFSLAFDRVWYISIAFGVAAVIASVFIEDLAKLMDGHISIAYF</sequence>
<keyword evidence="10" id="KW-1185">Reference proteome</keyword>
<keyword evidence="2" id="KW-0813">Transport</keyword>
<feature type="transmembrane region" description="Helical" evidence="7">
    <location>
        <begin position="434"/>
        <end position="452"/>
    </location>
</feature>
<dbReference type="InterPro" id="IPR036259">
    <property type="entry name" value="MFS_trans_sf"/>
</dbReference>
<feature type="transmembrane region" description="Helical" evidence="7">
    <location>
        <begin position="170"/>
        <end position="191"/>
    </location>
</feature>
<name>A0A1V6TPX7_9EURO</name>
<accession>A0A1V6TPX7</accession>
<feature type="transmembrane region" description="Helical" evidence="7">
    <location>
        <begin position="410"/>
        <end position="428"/>
    </location>
</feature>
<feature type="transmembrane region" description="Helical" evidence="7">
    <location>
        <begin position="77"/>
        <end position="102"/>
    </location>
</feature>
<feature type="transmembrane region" description="Helical" evidence="7">
    <location>
        <begin position="228"/>
        <end position="252"/>
    </location>
</feature>
<feature type="transmembrane region" description="Helical" evidence="7">
    <location>
        <begin position="383"/>
        <end position="403"/>
    </location>
</feature>
<comment type="caution">
    <text evidence="9">The sequence shown here is derived from an EMBL/GenBank/DDBJ whole genome shotgun (WGS) entry which is preliminary data.</text>
</comment>
<evidence type="ECO:0000313" key="9">
    <source>
        <dbReference type="EMBL" id="OQE28341.1"/>
    </source>
</evidence>
<evidence type="ECO:0000256" key="3">
    <source>
        <dbReference type="ARBA" id="ARBA00022692"/>
    </source>
</evidence>
<dbReference type="GO" id="GO:0005886">
    <property type="term" value="C:plasma membrane"/>
    <property type="evidence" value="ECO:0007669"/>
    <property type="project" value="TreeGrafter"/>
</dbReference>
<dbReference type="PROSITE" id="PS00216">
    <property type="entry name" value="SUGAR_TRANSPORT_1"/>
    <property type="match status" value="1"/>
</dbReference>
<feature type="transmembrane region" description="Helical" evidence="7">
    <location>
        <begin position="145"/>
        <end position="164"/>
    </location>
</feature>
<evidence type="ECO:0000259" key="8">
    <source>
        <dbReference type="PROSITE" id="PS50850"/>
    </source>
</evidence>
<proteinExistence type="predicted"/>
<dbReference type="InterPro" id="IPR005829">
    <property type="entry name" value="Sugar_transporter_CS"/>
</dbReference>
<feature type="transmembrane region" description="Helical" evidence="7">
    <location>
        <begin position="304"/>
        <end position="321"/>
    </location>
</feature>
<feature type="domain" description="Major facilitator superfamily (MFS) profile" evidence="8">
    <location>
        <begin position="78"/>
        <end position="589"/>
    </location>
</feature>
<evidence type="ECO:0000256" key="6">
    <source>
        <dbReference type="SAM" id="MobiDB-lite"/>
    </source>
</evidence>
<dbReference type="InterPro" id="IPR020846">
    <property type="entry name" value="MFS_dom"/>
</dbReference>
<dbReference type="InterPro" id="IPR010573">
    <property type="entry name" value="MFS_Str1/Tri12-like"/>
</dbReference>
<dbReference type="PANTHER" id="PTHR23501">
    <property type="entry name" value="MAJOR FACILITATOR SUPERFAMILY"/>
    <property type="match status" value="1"/>
</dbReference>
<feature type="transmembrane region" description="Helical" evidence="7">
    <location>
        <begin position="342"/>
        <end position="363"/>
    </location>
</feature>
<evidence type="ECO:0000256" key="7">
    <source>
        <dbReference type="SAM" id="Phobius"/>
    </source>
</evidence>
<dbReference type="Pfam" id="PF06609">
    <property type="entry name" value="TRI12"/>
    <property type="match status" value="1"/>
</dbReference>
<feature type="transmembrane region" description="Helical" evidence="7">
    <location>
        <begin position="273"/>
        <end position="292"/>
    </location>
</feature>
<evidence type="ECO:0000313" key="10">
    <source>
        <dbReference type="Proteomes" id="UP000191285"/>
    </source>
</evidence>
<reference evidence="10" key="1">
    <citation type="journal article" date="2017" name="Nat. Microbiol.">
        <title>Global analysis of biosynthetic gene clusters reveals vast potential of secondary metabolite production in Penicillium species.</title>
        <authorList>
            <person name="Nielsen J.C."/>
            <person name="Grijseels S."/>
            <person name="Prigent S."/>
            <person name="Ji B."/>
            <person name="Dainat J."/>
            <person name="Nielsen K.F."/>
            <person name="Frisvad J.C."/>
            <person name="Workman M."/>
            <person name="Nielsen J."/>
        </authorList>
    </citation>
    <scope>NUCLEOTIDE SEQUENCE [LARGE SCALE GENOMIC DNA]</scope>
    <source>
        <strain evidence="10">IBT 24891</strain>
    </source>
</reference>
<keyword evidence="4 7" id="KW-1133">Transmembrane helix</keyword>
<feature type="transmembrane region" description="Helical" evidence="7">
    <location>
        <begin position="114"/>
        <end position="133"/>
    </location>
</feature>
<dbReference type="Gene3D" id="1.20.1250.20">
    <property type="entry name" value="MFS general substrate transporter like domains"/>
    <property type="match status" value="2"/>
</dbReference>